<feature type="transmembrane region" description="Helical" evidence="1">
    <location>
        <begin position="164"/>
        <end position="185"/>
    </location>
</feature>
<dbReference type="AlphaFoldDB" id="A0AA38KA56"/>
<dbReference type="PANTHER" id="PTHR37919:SF2">
    <property type="entry name" value="EXPERA DOMAIN-CONTAINING PROTEIN"/>
    <property type="match status" value="1"/>
</dbReference>
<keyword evidence="3" id="KW-1185">Reference proteome</keyword>
<keyword evidence="1" id="KW-0812">Transmembrane</keyword>
<dbReference type="Proteomes" id="UP001163798">
    <property type="component" value="Unassembled WGS sequence"/>
</dbReference>
<keyword evidence="1" id="KW-0472">Membrane</keyword>
<evidence type="ECO:0000313" key="2">
    <source>
        <dbReference type="EMBL" id="KAJ3785544.1"/>
    </source>
</evidence>
<reference evidence="2" key="1">
    <citation type="submission" date="2022-08" db="EMBL/GenBank/DDBJ databases">
        <authorList>
            <consortium name="DOE Joint Genome Institute"/>
            <person name="Min B."/>
            <person name="Riley R."/>
            <person name="Sierra-Patev S."/>
            <person name="Naranjo-Ortiz M."/>
            <person name="Looney B."/>
            <person name="Konkel Z."/>
            <person name="Slot J.C."/>
            <person name="Sakamoto Y."/>
            <person name="Steenwyk J.L."/>
            <person name="Rokas A."/>
            <person name="Carro J."/>
            <person name="Camarero S."/>
            <person name="Ferreira P."/>
            <person name="Molpeceres G."/>
            <person name="Ruiz-Duenas F.J."/>
            <person name="Serrano A."/>
            <person name="Henrissat B."/>
            <person name="Drula E."/>
            <person name="Hughes K.W."/>
            <person name="Mata J.L."/>
            <person name="Ishikawa N.K."/>
            <person name="Vargas-Isla R."/>
            <person name="Ushijima S."/>
            <person name="Smith C.A."/>
            <person name="Ahrendt S."/>
            <person name="Andreopoulos W."/>
            <person name="He G."/>
            <person name="Labutti K."/>
            <person name="Lipzen A."/>
            <person name="Ng V."/>
            <person name="Sandor L."/>
            <person name="Barry K."/>
            <person name="Martinez A.T."/>
            <person name="Xiao Y."/>
            <person name="Gibbons J.G."/>
            <person name="Terashima K."/>
            <person name="Hibbett D.S."/>
            <person name="Grigoriev I.V."/>
        </authorList>
    </citation>
    <scope>NUCLEOTIDE SEQUENCE</scope>
    <source>
        <strain evidence="2">TFB10291</strain>
    </source>
</reference>
<keyword evidence="1" id="KW-1133">Transmembrane helix</keyword>
<dbReference type="EMBL" id="MU793338">
    <property type="protein sequence ID" value="KAJ3785544.1"/>
    <property type="molecule type" value="Genomic_DNA"/>
</dbReference>
<feature type="transmembrane region" description="Helical" evidence="1">
    <location>
        <begin position="34"/>
        <end position="57"/>
    </location>
</feature>
<accession>A0AA38KA56</accession>
<gene>
    <name evidence="2" type="ORF">GGU10DRAFT_291948</name>
</gene>
<evidence type="ECO:0008006" key="4">
    <source>
        <dbReference type="Google" id="ProtNLM"/>
    </source>
</evidence>
<protein>
    <recommendedName>
        <fullName evidence="4">Emopamil-binding protein</fullName>
    </recommendedName>
</protein>
<evidence type="ECO:0000256" key="1">
    <source>
        <dbReference type="SAM" id="Phobius"/>
    </source>
</evidence>
<comment type="caution">
    <text evidence="2">The sequence shown here is derived from an EMBL/GenBank/DDBJ whole genome shotgun (WGS) entry which is preliminary data.</text>
</comment>
<evidence type="ECO:0000313" key="3">
    <source>
        <dbReference type="Proteomes" id="UP001163798"/>
    </source>
</evidence>
<dbReference type="PANTHER" id="PTHR37919">
    <property type="entry name" value="PROTEIN CBG05606"/>
    <property type="match status" value="1"/>
</dbReference>
<proteinExistence type="predicted"/>
<name>A0AA38KA56_9AGAR</name>
<sequence>MQLCRAFPARSQLPPSRSSSGIINQPWTMAVKTYTWISLWFLLTTPIILWDVGYCFMRPRSMIGGDLHWIWEPYGIYQNVDLLYGIPALEEGNGFTNAQSLMNIFETILNLTYLYLAHISSWPPATLIGFGSASLTLSKTILYWAQEYFCGYCAVGQNDMKSLIVYWIIPNGLWLLFPFLIIYTLGKDLCAQLMFADRSAAALVEGKKQ</sequence>
<organism evidence="2 3">
    <name type="scientific">Lentinula aff. detonsa</name>
    <dbReference type="NCBI Taxonomy" id="2804958"/>
    <lineage>
        <taxon>Eukaryota</taxon>
        <taxon>Fungi</taxon>
        <taxon>Dikarya</taxon>
        <taxon>Basidiomycota</taxon>
        <taxon>Agaricomycotina</taxon>
        <taxon>Agaricomycetes</taxon>
        <taxon>Agaricomycetidae</taxon>
        <taxon>Agaricales</taxon>
        <taxon>Marasmiineae</taxon>
        <taxon>Omphalotaceae</taxon>
        <taxon>Lentinula</taxon>
    </lineage>
</organism>